<organism evidence="1 2">
    <name type="scientific">Alkalihalophilus pseudofirmus</name>
    <name type="common">Bacillus pseudofirmus</name>
    <dbReference type="NCBI Taxonomy" id="79885"/>
    <lineage>
        <taxon>Bacteria</taxon>
        <taxon>Bacillati</taxon>
        <taxon>Bacillota</taxon>
        <taxon>Bacilli</taxon>
        <taxon>Bacillales</taxon>
        <taxon>Bacillaceae</taxon>
        <taxon>Alkalihalophilus</taxon>
    </lineage>
</organism>
<evidence type="ECO:0000313" key="1">
    <source>
        <dbReference type="EMBL" id="MDV2886378.1"/>
    </source>
</evidence>
<protein>
    <submittedName>
        <fullName evidence="1">Uncharacterized protein</fullName>
    </submittedName>
</protein>
<gene>
    <name evidence="1" type="ORF">RYX45_14405</name>
</gene>
<accession>A0AAJ2NQ12</accession>
<dbReference type="Proteomes" id="UP001285636">
    <property type="component" value="Unassembled WGS sequence"/>
</dbReference>
<proteinExistence type="predicted"/>
<dbReference type="RefSeq" id="WP_323467161.1">
    <property type="nucleotide sequence ID" value="NZ_CP144224.1"/>
</dbReference>
<dbReference type="EMBL" id="JAWJAY010000003">
    <property type="protein sequence ID" value="MDV2886378.1"/>
    <property type="molecule type" value="Genomic_DNA"/>
</dbReference>
<comment type="caution">
    <text evidence="1">The sequence shown here is derived from an EMBL/GenBank/DDBJ whole genome shotgun (WGS) entry which is preliminary data.</text>
</comment>
<evidence type="ECO:0000313" key="2">
    <source>
        <dbReference type="Proteomes" id="UP001285636"/>
    </source>
</evidence>
<sequence length="304" mass="34867">MIDFTFTPSSKAEQLYKKVLNSNDLEITYTSCAYEDALYHNMIRALIDIEKSLEVDNAKLASVKEMFSEFRGTKRDKKEEILQRIDWVQSLYKAKENIESIESLEEAKQFRRIISGVQTCPMKQQLMAKIVELEQSLSQPDLIPTEISSEQRLMAKAGEEAGDVFINLGKVGREFVITDVIRQFGESASLVNVKEIAEGLEQRVKALSEETNKNKLLMKLEQLPLASFVELNKDRKEVIVERLIKQSKWSGLATLDRQITQVDRSIAKEEQEKSEDENTFLTNDGKVAYTLCIDEDDSEFIKYN</sequence>
<dbReference type="AlphaFoldDB" id="A0AAJ2NQ12"/>
<reference evidence="1" key="1">
    <citation type="submission" date="2023-10" db="EMBL/GenBank/DDBJ databases">
        <title>Screening of Alkalihalophilus pseudofirmusBZ-TG-HK211 and Its Alleviation of Salt Stress on Rapeseed Growth.</title>
        <authorList>
            <person name="Zhao B."/>
            <person name="Guo T."/>
        </authorList>
    </citation>
    <scope>NUCLEOTIDE SEQUENCE</scope>
    <source>
        <strain evidence="1">BZ-TG-HK211</strain>
    </source>
</reference>
<name>A0AAJ2NQ12_ALKPS</name>